<proteinExistence type="predicted"/>
<dbReference type="RefSeq" id="WP_213215578.1">
    <property type="nucleotide sequence ID" value="NZ_QTKU01000001.1"/>
</dbReference>
<gene>
    <name evidence="1" type="ORF">DYI23_07585</name>
</gene>
<evidence type="ECO:0000313" key="2">
    <source>
        <dbReference type="Proteomes" id="UP000705379"/>
    </source>
</evidence>
<sequence length="151" mass="17062">MPNPKTFAGYASPEAILRDVSLSTRQKQTALLHWRAALARMARIKPINQERQKQLTVEIDEALIALENHERTAYGRWLYSAHNENEVPQRDLVLSADFATVEDVLTSDLKASEKAAILRTWLGDLKGSHSKANLELRQNIEMALLRLSKSS</sequence>
<dbReference type="Proteomes" id="UP000705379">
    <property type="component" value="Unassembled WGS sequence"/>
</dbReference>
<organism evidence="1 2">
    <name type="scientific">Roseibium polysiphoniae</name>
    <dbReference type="NCBI Taxonomy" id="2571221"/>
    <lineage>
        <taxon>Bacteria</taxon>
        <taxon>Pseudomonadati</taxon>
        <taxon>Pseudomonadota</taxon>
        <taxon>Alphaproteobacteria</taxon>
        <taxon>Hyphomicrobiales</taxon>
        <taxon>Stappiaceae</taxon>
        <taxon>Roseibium</taxon>
    </lineage>
</organism>
<dbReference type="AlphaFoldDB" id="A0A944CCL5"/>
<reference evidence="1" key="1">
    <citation type="submission" date="2018-08" db="EMBL/GenBank/DDBJ databases">
        <authorList>
            <person name="Jin W."/>
            <person name="Wang H."/>
            <person name="Yang Y."/>
            <person name="Li M."/>
            <person name="Liu J."/>
        </authorList>
    </citation>
    <scope>NUCLEOTIDE SEQUENCE</scope>
    <source>
        <strain evidence="1">AESS21</strain>
    </source>
</reference>
<dbReference type="EMBL" id="QTKU01000001">
    <property type="protein sequence ID" value="MBS8260074.1"/>
    <property type="molecule type" value="Genomic_DNA"/>
</dbReference>
<reference evidence="1" key="2">
    <citation type="journal article" date="2021" name="Microorganisms">
        <title>Bacterial Dimethylsulfoniopropionate Biosynthesis in the East China Sea.</title>
        <authorList>
            <person name="Liu J."/>
            <person name="Zhang Y."/>
            <person name="Liu J."/>
            <person name="Zhong H."/>
            <person name="Williams B.T."/>
            <person name="Zheng Y."/>
            <person name="Curson A.R.J."/>
            <person name="Sun C."/>
            <person name="Sun H."/>
            <person name="Song D."/>
            <person name="Wagner Mackenzie B."/>
            <person name="Bermejo Martinez A."/>
            <person name="Todd J.D."/>
            <person name="Zhang X.H."/>
        </authorList>
    </citation>
    <scope>NUCLEOTIDE SEQUENCE</scope>
    <source>
        <strain evidence="1">AESS21</strain>
    </source>
</reference>
<name>A0A944CCL5_9HYPH</name>
<protein>
    <submittedName>
        <fullName evidence="1">Uncharacterized protein</fullName>
    </submittedName>
</protein>
<evidence type="ECO:0000313" key="1">
    <source>
        <dbReference type="EMBL" id="MBS8260074.1"/>
    </source>
</evidence>
<accession>A0A944CCL5</accession>
<comment type="caution">
    <text evidence="1">The sequence shown here is derived from an EMBL/GenBank/DDBJ whole genome shotgun (WGS) entry which is preliminary data.</text>
</comment>